<dbReference type="SUPFAM" id="SSF53187">
    <property type="entry name" value="Zn-dependent exopeptidases"/>
    <property type="match status" value="1"/>
</dbReference>
<keyword evidence="2" id="KW-0479">Metal-binding</keyword>
<reference evidence="7 9" key="1">
    <citation type="journal article" date="2014" name="ISME J.">
        <title>Trehalose/2-sulfotrehalose biosynthesis and glycine-betaine uptake are widely spread mechanisms for osmoadaptation in the Halobacteriales.</title>
        <authorList>
            <person name="Youssef N.H."/>
            <person name="Savage-Ashlock K.N."/>
            <person name="McCully A.L."/>
            <person name="Luedtke B."/>
            <person name="Shaw E.I."/>
            <person name="Hoff W.D."/>
            <person name="Elshahed M.S."/>
        </authorList>
    </citation>
    <scope>NUCLEOTIDE SEQUENCE [LARGE SCALE GENOMIC DNA]</scope>
    <source>
        <strain evidence="7 9">DX253</strain>
    </source>
</reference>
<dbReference type="GO" id="GO:0046872">
    <property type="term" value="F:metal ion binding"/>
    <property type="evidence" value="ECO:0007669"/>
    <property type="project" value="UniProtKB-KW"/>
</dbReference>
<proteinExistence type="predicted"/>
<dbReference type="GO" id="GO:0016788">
    <property type="term" value="F:hydrolase activity, acting on ester bonds"/>
    <property type="evidence" value="ECO:0007669"/>
    <property type="project" value="InterPro"/>
</dbReference>
<dbReference type="STRING" id="797209.GCA_000376445_00347"/>
<protein>
    <submittedName>
        <fullName evidence="7">Deacylase-like protein</fullName>
    </submittedName>
    <submittedName>
        <fullName evidence="8">Succinylglutamate desuccinylase / Aspartoacylase family protein</fullName>
    </submittedName>
</protein>
<comment type="cofactor">
    <cofactor evidence="1">
        <name>Zn(2+)</name>
        <dbReference type="ChEBI" id="CHEBI:29105"/>
    </cofactor>
</comment>
<name>E7QS93_HALPU</name>
<evidence type="ECO:0000256" key="1">
    <source>
        <dbReference type="ARBA" id="ARBA00001947"/>
    </source>
</evidence>
<evidence type="ECO:0000256" key="2">
    <source>
        <dbReference type="ARBA" id="ARBA00022723"/>
    </source>
</evidence>
<dbReference type="eggNOG" id="arCOG02890">
    <property type="taxonomic scope" value="Archaea"/>
</dbReference>
<evidence type="ECO:0000259" key="6">
    <source>
        <dbReference type="Pfam" id="PF24827"/>
    </source>
</evidence>
<evidence type="ECO:0000313" key="10">
    <source>
        <dbReference type="Proteomes" id="UP000184203"/>
    </source>
</evidence>
<evidence type="ECO:0000256" key="5">
    <source>
        <dbReference type="SAM" id="MobiDB-lite"/>
    </source>
</evidence>
<dbReference type="PROSITE" id="PS51257">
    <property type="entry name" value="PROKAR_LIPOPROTEIN"/>
    <property type="match status" value="1"/>
</dbReference>
<reference evidence="8" key="3">
    <citation type="submission" date="2016-11" db="EMBL/GenBank/DDBJ databases">
        <authorList>
            <person name="Jaros S."/>
            <person name="Januszkiewicz K."/>
            <person name="Wedrychowicz H."/>
        </authorList>
    </citation>
    <scope>NUCLEOTIDE SEQUENCE [LARGE SCALE GENOMIC DNA]</scope>
    <source>
        <strain evidence="8">DX253</strain>
    </source>
</reference>
<feature type="region of interest" description="Disordered" evidence="5">
    <location>
        <begin position="26"/>
        <end position="65"/>
    </location>
</feature>
<dbReference type="PANTHER" id="PTHR37326">
    <property type="entry name" value="BLL3975 PROTEIN"/>
    <property type="match status" value="1"/>
</dbReference>
<dbReference type="RefSeq" id="WP_007978790.1">
    <property type="nucleotide sequence ID" value="NZ_AEMG01000006.1"/>
</dbReference>
<evidence type="ECO:0000256" key="3">
    <source>
        <dbReference type="ARBA" id="ARBA00022801"/>
    </source>
</evidence>
<evidence type="ECO:0000313" key="8">
    <source>
        <dbReference type="EMBL" id="SHK10588.1"/>
    </source>
</evidence>
<dbReference type="PANTHER" id="PTHR37326:SF1">
    <property type="entry name" value="BLL3975 PROTEIN"/>
    <property type="match status" value="1"/>
</dbReference>
<dbReference type="Proteomes" id="UP000184203">
    <property type="component" value="Unassembled WGS sequence"/>
</dbReference>
<feature type="domain" description="Succinylglutamate desuccinylase/Aspartoacylase catalytic" evidence="6">
    <location>
        <begin position="89"/>
        <end position="182"/>
    </location>
</feature>
<accession>E7QS93</accession>
<dbReference type="Pfam" id="PF24827">
    <property type="entry name" value="AstE_AspA_cat"/>
    <property type="match status" value="1"/>
</dbReference>
<dbReference type="EMBL" id="AEMG01000006">
    <property type="protein sequence ID" value="EFW92862.1"/>
    <property type="molecule type" value="Genomic_DNA"/>
</dbReference>
<keyword evidence="3" id="KW-0378">Hydrolase</keyword>
<evidence type="ECO:0000313" key="7">
    <source>
        <dbReference type="EMBL" id="EFW92862.1"/>
    </source>
</evidence>
<sequence length="299" mass="32583">MNGSRRTFLSTVGSVSVGGTVLLSGCAGSDSDGDANGRTTDVSSGAESADSTATTETTTATGKQTVSTATIRDGTEQETTIYEIRSGSPGPTAFVGGGMHGNEESGYWAADAIRKWDIDAGTLVVLPKANVRGVRHERREWPPGMDLNRKFPIGEPPTNALAKAVWRAIEEYDPDLFIDLHSSKGILRREGDEGVGQNVFRSKHDEIVTSVDAAVERLNDEYVTGYEPVYDFVHTPVSETKYDTTPMLVNKMRADRDVPSCLFEVTQDDVKPEKRARWTRTFVDSVLDSWGIRSSRLNG</sequence>
<evidence type="ECO:0000313" key="9">
    <source>
        <dbReference type="Proteomes" id="UP000003751"/>
    </source>
</evidence>
<dbReference type="OrthoDB" id="170089at2157"/>
<dbReference type="EMBL" id="FRAN01000001">
    <property type="protein sequence ID" value="SHK10588.1"/>
    <property type="molecule type" value="Genomic_DNA"/>
</dbReference>
<feature type="compositionally biased region" description="Low complexity" evidence="5">
    <location>
        <begin position="43"/>
        <end position="62"/>
    </location>
</feature>
<evidence type="ECO:0000256" key="4">
    <source>
        <dbReference type="ARBA" id="ARBA00022833"/>
    </source>
</evidence>
<dbReference type="InterPro" id="IPR053138">
    <property type="entry name" value="N-alpha-Ac-DABA_deacetylase"/>
</dbReference>
<dbReference type="Proteomes" id="UP000003751">
    <property type="component" value="Unassembled WGS sequence"/>
</dbReference>
<organism evidence="7 9">
    <name type="scientific">Haladaptatus paucihalophilus DX253</name>
    <dbReference type="NCBI Taxonomy" id="797209"/>
    <lineage>
        <taxon>Archaea</taxon>
        <taxon>Methanobacteriati</taxon>
        <taxon>Methanobacteriota</taxon>
        <taxon>Stenosarchaea group</taxon>
        <taxon>Halobacteria</taxon>
        <taxon>Halobacteriales</taxon>
        <taxon>Haladaptataceae</taxon>
        <taxon>Haladaptatus</taxon>
    </lineage>
</organism>
<dbReference type="PATRIC" id="fig|797209.4.peg.1664"/>
<keyword evidence="4" id="KW-0862">Zinc</keyword>
<reference evidence="10" key="2">
    <citation type="submission" date="2016-11" db="EMBL/GenBank/DDBJ databases">
        <authorList>
            <person name="Varghese N."/>
            <person name="Submissions S."/>
        </authorList>
    </citation>
    <scope>NUCLEOTIDE SEQUENCE [LARGE SCALE GENOMIC DNA]</scope>
    <source>
        <strain evidence="10">DX253</strain>
    </source>
</reference>
<dbReference type="InterPro" id="IPR055438">
    <property type="entry name" value="AstE_AspA_cat"/>
</dbReference>
<keyword evidence="10" id="KW-1185">Reference proteome</keyword>
<gene>
    <name evidence="8" type="ORF">SAMN05444342_0592</name>
    <name evidence="7" type="ORF">ZOD2009_08329</name>
</gene>
<dbReference type="Gene3D" id="3.40.630.10">
    <property type="entry name" value="Zn peptidases"/>
    <property type="match status" value="1"/>
</dbReference>
<dbReference type="AlphaFoldDB" id="E7QS93"/>